<organism evidence="4 5">
    <name type="scientific">Dyadobacter chenhuakuii</name>
    <dbReference type="NCBI Taxonomy" id="2909339"/>
    <lineage>
        <taxon>Bacteria</taxon>
        <taxon>Pseudomonadati</taxon>
        <taxon>Bacteroidota</taxon>
        <taxon>Cytophagia</taxon>
        <taxon>Cytophagales</taxon>
        <taxon>Spirosomataceae</taxon>
        <taxon>Dyadobacter</taxon>
    </lineage>
</organism>
<gene>
    <name evidence="4" type="ORF">L0661_05360</name>
</gene>
<comment type="caution">
    <text evidence="4">The sequence shown here is derived from an EMBL/GenBank/DDBJ whole genome shotgun (WGS) entry which is preliminary data.</text>
</comment>
<dbReference type="SUPFAM" id="SSF52266">
    <property type="entry name" value="SGNH hydrolase"/>
    <property type="match status" value="1"/>
</dbReference>
<name>A0A9X1QAR1_9BACT</name>
<evidence type="ECO:0000256" key="2">
    <source>
        <dbReference type="SAM" id="SignalP"/>
    </source>
</evidence>
<keyword evidence="2" id="KW-0732">Signal</keyword>
<dbReference type="Gene3D" id="3.40.50.1110">
    <property type="entry name" value="SGNH hydrolase"/>
    <property type="match status" value="2"/>
</dbReference>
<dbReference type="GO" id="GO:0001681">
    <property type="term" value="F:sialate O-acetylesterase activity"/>
    <property type="evidence" value="ECO:0007669"/>
    <property type="project" value="InterPro"/>
</dbReference>
<feature type="chain" id="PRO_5040962817" evidence="2">
    <location>
        <begin position="19"/>
        <end position="651"/>
    </location>
</feature>
<dbReference type="Proteomes" id="UP001139411">
    <property type="component" value="Unassembled WGS sequence"/>
</dbReference>
<dbReference type="Pfam" id="PF03629">
    <property type="entry name" value="SASA"/>
    <property type="match status" value="2"/>
</dbReference>
<dbReference type="PANTHER" id="PTHR22901">
    <property type="entry name" value="SIALATE O-ACETYLESTERASE"/>
    <property type="match status" value="1"/>
</dbReference>
<dbReference type="PANTHER" id="PTHR22901:SF0">
    <property type="entry name" value="SIALATE O-ACETYLESTERASE"/>
    <property type="match status" value="1"/>
</dbReference>
<dbReference type="GO" id="GO:0005975">
    <property type="term" value="P:carbohydrate metabolic process"/>
    <property type="evidence" value="ECO:0007669"/>
    <property type="project" value="TreeGrafter"/>
</dbReference>
<protein>
    <submittedName>
        <fullName evidence="4">Sialate O-acetylesterase</fullName>
    </submittedName>
</protein>
<dbReference type="InterPro" id="IPR005181">
    <property type="entry name" value="SASA"/>
</dbReference>
<evidence type="ECO:0000313" key="5">
    <source>
        <dbReference type="Proteomes" id="UP001139411"/>
    </source>
</evidence>
<evidence type="ECO:0000256" key="1">
    <source>
        <dbReference type="ARBA" id="ARBA00022801"/>
    </source>
</evidence>
<proteinExistence type="predicted"/>
<reference evidence="4" key="1">
    <citation type="submission" date="2022-01" db="EMBL/GenBank/DDBJ databases">
        <title>Novel species in genus Dyadobacter.</title>
        <authorList>
            <person name="Ma C."/>
        </authorList>
    </citation>
    <scope>NUCLEOTIDE SEQUENCE</scope>
    <source>
        <strain evidence="4">CY357</strain>
    </source>
</reference>
<dbReference type="InterPro" id="IPR039329">
    <property type="entry name" value="SIAE"/>
</dbReference>
<feature type="domain" description="Sialate O-acetylesterase" evidence="3">
    <location>
        <begin position="397"/>
        <end position="529"/>
    </location>
</feature>
<evidence type="ECO:0000259" key="3">
    <source>
        <dbReference type="Pfam" id="PF03629"/>
    </source>
</evidence>
<dbReference type="RefSeq" id="WP_235158619.1">
    <property type="nucleotide sequence ID" value="NZ_JAKFFV010000003.1"/>
</dbReference>
<feature type="signal peptide" evidence="2">
    <location>
        <begin position="1"/>
        <end position="18"/>
    </location>
</feature>
<dbReference type="InterPro" id="IPR036514">
    <property type="entry name" value="SGNH_hydro_sf"/>
</dbReference>
<sequence>MKHIFLFLFLLLNTSVFAQVKFARLFSDHVVLQRQKPIPVWGWAKPGEKVKVTLAQQTLQGKADASGKWMVKFDPMEAGGPHKLNVSAKSGQAAVNDILIGEVWLLSGQSNIEWPVSAAKDFEIEKQNADFPQIRHFRVEHNVTLQPETDLTSGEWKISSSETVGGFSAIGFFFAREIYQKLNIPIGLLHSSWGGSQVEGWISKEGMLGDDELKTYAQNLPKTWQEADLMMDAKLRKTLFKSDSFTPSAADEQKYTSGNADFSIWMKTADPVGQWDWKGVMGYRGKAYMGKEVMMTADMIGKETTLSLAENDSPNKIYINGKLVGETESKGVRKIKVPANTWKEGKNQLVIAHGSMVGTPWFGPGMMGKATDIFVEDGTNKISLAKDWFLMPSFAEKHEYAHLMNNVGTSIYNAMIVPLIPFAIRGSLWYQGEANTMRAYQYRKSFPLLINDWRKLWNDDFSFYWVQLSSFGKDEDSNKGSYWAELREAQNMTLSLPKTGMAVSTDVGNPNDIHPTNKQDVAHRLATQALKNDYGQNIPYASPLYDKVQFTDGKAVVTFKHAENGLMVKDRYGYLKGFEIAGDDKVFYYAKAEIRGNTVEISHPKVPRPASVRYAWSDAPEEANLFSTDGFPASSFRTDDWTGRSVNGKFQ</sequence>
<keyword evidence="1" id="KW-0378">Hydrolase</keyword>
<evidence type="ECO:0000313" key="4">
    <source>
        <dbReference type="EMBL" id="MCF2497721.1"/>
    </source>
</evidence>
<accession>A0A9X1QAR1</accession>
<feature type="domain" description="Sialate O-acetylesterase" evidence="3">
    <location>
        <begin position="102"/>
        <end position="205"/>
    </location>
</feature>
<dbReference type="EMBL" id="JAKFFV010000003">
    <property type="protein sequence ID" value="MCF2497721.1"/>
    <property type="molecule type" value="Genomic_DNA"/>
</dbReference>
<dbReference type="AlphaFoldDB" id="A0A9X1QAR1"/>